<dbReference type="AlphaFoldDB" id="A0A1H3GYY3"/>
<evidence type="ECO:0000313" key="2">
    <source>
        <dbReference type="Proteomes" id="UP000183918"/>
    </source>
</evidence>
<dbReference type="OrthoDB" id="2048370at2"/>
<evidence type="ECO:0000313" key="1">
    <source>
        <dbReference type="EMBL" id="SDY08145.1"/>
    </source>
</evidence>
<dbReference type="EMBL" id="FNPG01000007">
    <property type="protein sequence ID" value="SDY08145.1"/>
    <property type="molecule type" value="Genomic_DNA"/>
</dbReference>
<sequence length="149" mass="17593">MKKDEELIRKLTDLIKETESNHVKWKIICQTTDYNDANSKPKECIDGEIWTVDECFVSYECTYKGEHFLMITYEMIHSNGKEQKSSSFVFLPPLGIRLFDLHVLLPYSVSNSKMLTYVVHSLWVLLLKKYKKHDDKIELEIESRELTID</sequence>
<gene>
    <name evidence="1" type="ORF">SAMN02910414_00709</name>
</gene>
<dbReference type="eggNOG" id="ENOG50338YV">
    <property type="taxonomic scope" value="Bacteria"/>
</dbReference>
<proteinExistence type="predicted"/>
<name>A0A1H3GYY3_9FIRM</name>
<accession>A0A1H3GYY3</accession>
<keyword evidence="2" id="KW-1185">Reference proteome</keyword>
<dbReference type="Proteomes" id="UP000183918">
    <property type="component" value="Unassembled WGS sequence"/>
</dbReference>
<dbReference type="RefSeq" id="WP_074716250.1">
    <property type="nucleotide sequence ID" value="NZ_FNPG01000007.1"/>
</dbReference>
<reference evidence="1 2" key="1">
    <citation type="submission" date="2016-10" db="EMBL/GenBank/DDBJ databases">
        <authorList>
            <person name="de Groot N.N."/>
        </authorList>
    </citation>
    <scope>NUCLEOTIDE SEQUENCE [LARGE SCALE GENOMIC DNA]</scope>
    <source>
        <strain evidence="1 2">DSM 14045</strain>
    </source>
</reference>
<dbReference type="STRING" id="1122142.SAMN02910414_00709"/>
<protein>
    <submittedName>
        <fullName evidence="1">Uncharacterized protein</fullName>
    </submittedName>
</protein>
<organism evidence="1 2">
    <name type="scientific">Lachnobacterium bovis DSM 14045</name>
    <dbReference type="NCBI Taxonomy" id="1122142"/>
    <lineage>
        <taxon>Bacteria</taxon>
        <taxon>Bacillati</taxon>
        <taxon>Bacillota</taxon>
        <taxon>Clostridia</taxon>
        <taxon>Lachnospirales</taxon>
        <taxon>Lachnospiraceae</taxon>
        <taxon>Lachnobacterium</taxon>
    </lineage>
</organism>